<gene>
    <name evidence="2" type="ordered locus">zobellia_3301</name>
</gene>
<dbReference type="AlphaFoldDB" id="G0L0J5"/>
<evidence type="ECO:0000256" key="1">
    <source>
        <dbReference type="SAM" id="MobiDB-lite"/>
    </source>
</evidence>
<dbReference type="EMBL" id="FP476056">
    <property type="protein sequence ID" value="CAZ97439.1"/>
    <property type="molecule type" value="Genomic_DNA"/>
</dbReference>
<dbReference type="PATRIC" id="fig|63186.3.peg.3223"/>
<dbReference type="HOGENOM" id="CLU_643959_0_0_10"/>
<evidence type="ECO:0000313" key="3">
    <source>
        <dbReference type="Proteomes" id="UP000008898"/>
    </source>
</evidence>
<protein>
    <submittedName>
        <fullName evidence="2">Uncharacterized protein</fullName>
    </submittedName>
</protein>
<name>G0L0J5_ZOBGA</name>
<feature type="compositionally biased region" description="Low complexity" evidence="1">
    <location>
        <begin position="142"/>
        <end position="191"/>
    </location>
</feature>
<dbReference type="Pfam" id="PF21813">
    <property type="entry name" value="DUF6882"/>
    <property type="match status" value="1"/>
</dbReference>
<feature type="region of interest" description="Disordered" evidence="1">
    <location>
        <begin position="142"/>
        <end position="200"/>
    </location>
</feature>
<dbReference type="Proteomes" id="UP000008898">
    <property type="component" value="Chromosome"/>
</dbReference>
<reference evidence="3" key="1">
    <citation type="submission" date="2009-07" db="EMBL/GenBank/DDBJ databases">
        <title>Complete genome sequence of Zobellia galactanivorans Dsij.</title>
        <authorList>
            <consortium name="Genoscope - CEA"/>
        </authorList>
    </citation>
    <scope>NUCLEOTIDE SEQUENCE [LARGE SCALE GENOMIC DNA]</scope>
    <source>
        <strain evidence="3">DSM 12802 / CCUG 47099 / CIP 106680 / NCIMB 13871 / Dsij</strain>
    </source>
</reference>
<reference evidence="2 3" key="2">
    <citation type="journal article" date="2012" name="Environ. Microbiol.">
        <title>Characterization of the first alginolytic operons in a marine bacterium: from their emergence in marine Flavobacteriia to their independent transfers to marine Proteobacteria and human gut Bacteroides.</title>
        <authorList>
            <person name="Thomas F."/>
            <person name="Barbeyron T."/>
            <person name="Tonon T."/>
            <person name="Genicot S."/>
            <person name="Czjzek M."/>
            <person name="Michel G."/>
        </authorList>
    </citation>
    <scope>NUCLEOTIDE SEQUENCE [LARGE SCALE GENOMIC DNA]</scope>
    <source>
        <strain evidence="3">DSM 12802 / CCUG 47099 / CIP 106680 / NCIMB 13871 / Dsij</strain>
    </source>
</reference>
<evidence type="ECO:0000313" key="2">
    <source>
        <dbReference type="EMBL" id="CAZ97439.1"/>
    </source>
</evidence>
<dbReference type="InterPro" id="IPR049249">
    <property type="entry name" value="DUF6882"/>
</dbReference>
<accession>G0L0J5</accession>
<dbReference type="STRING" id="63186.ZOBELLIA_3301"/>
<proteinExistence type="predicted"/>
<sequence length="426" mass="47219">MGLKEKRIIKAFQTEQYPALEAEINEVAGYAVPMDIKWDTLMENRFSHIYHHTFPKIYFQPLIEAFKAICVDEMGTELLRAGLKNVVIVNENNEHSLGKAITFEDGVLKINHSPVINADNIEDKANRIIELLENKLEEFAETTTDKAPAAEEPAPQAPVAATPTTQATAPEAPVTATPAAEAPASAEATEASQNQQEQANPLPQVSMAELYDRSFALACEKQEIFARIVEGLNWSCDMLEGKLTYGDDKVFDIQVIGTYSENEKSWLWAWANNQSGIPETFLQTSLAMRNLGTSHQLQDLTSPKLQTATDPGAYYSVIALGVFGDTCYVPLTFKGLKVYVTVRSKEVDGMARNEPALICSHFTNLTASYQFPHKYCLQYYLMAKGYQVENCGNNILAKKGKDQILGIFDLKGKLMKISNSKTAVQA</sequence>
<organism evidence="2 3">
    <name type="scientific">Zobellia galactanivorans (strain DSM 12802 / CCUG 47099 / CIP 106680 / NCIMB 13871 / Dsij)</name>
    <dbReference type="NCBI Taxonomy" id="63186"/>
    <lineage>
        <taxon>Bacteria</taxon>
        <taxon>Pseudomonadati</taxon>
        <taxon>Bacteroidota</taxon>
        <taxon>Flavobacteriia</taxon>
        <taxon>Flavobacteriales</taxon>
        <taxon>Flavobacteriaceae</taxon>
        <taxon>Zobellia</taxon>
    </lineage>
</organism>
<dbReference type="KEGG" id="zga:ZOBELLIA_3301"/>
<keyword evidence="3" id="KW-1185">Reference proteome</keyword>
<dbReference type="RefSeq" id="WP_013994632.1">
    <property type="nucleotide sequence ID" value="NC_015844.1"/>
</dbReference>